<dbReference type="InParanoid" id="A0A0V1AWD1"/>
<proteinExistence type="predicted"/>
<sequence>MKSYYNEQKWDKLLKLCTVSESVRVSVLHIRWLFHMEAQMENNDNINTTTRNYSKSHNNNNSLIIHTRNVSNSANSESASEMAGSARDAASLTVMLCLIYQKVERMRSNDEYIAQNHGNVHCPIAMNWNDAECHVQNVHRRNNYGRDFCDQKYANYNY</sequence>
<dbReference type="Proteomes" id="UP000054776">
    <property type="component" value="Unassembled WGS sequence"/>
</dbReference>
<name>A0A0V1AWD1_TRISP</name>
<dbReference type="EMBL" id="JYDH01000182">
    <property type="protein sequence ID" value="KRY29062.1"/>
    <property type="molecule type" value="Genomic_DNA"/>
</dbReference>
<dbReference type="AlphaFoldDB" id="A0A0V1AWD1"/>
<reference evidence="1 2" key="1">
    <citation type="submission" date="2015-01" db="EMBL/GenBank/DDBJ databases">
        <title>Evolution of Trichinella species and genotypes.</title>
        <authorList>
            <person name="Korhonen P.K."/>
            <person name="Edoardo P."/>
            <person name="Giuseppe L.R."/>
            <person name="Gasser R.B."/>
        </authorList>
    </citation>
    <scope>NUCLEOTIDE SEQUENCE [LARGE SCALE GENOMIC DNA]</scope>
    <source>
        <strain evidence="1">ISS3</strain>
    </source>
</reference>
<keyword evidence="2" id="KW-1185">Reference proteome</keyword>
<protein>
    <submittedName>
        <fullName evidence="1">Uncharacterized protein</fullName>
    </submittedName>
</protein>
<evidence type="ECO:0000313" key="1">
    <source>
        <dbReference type="EMBL" id="KRY29062.1"/>
    </source>
</evidence>
<comment type="caution">
    <text evidence="1">The sequence shown here is derived from an EMBL/GenBank/DDBJ whole genome shotgun (WGS) entry which is preliminary data.</text>
</comment>
<organism evidence="1 2">
    <name type="scientific">Trichinella spiralis</name>
    <name type="common">Trichina worm</name>
    <dbReference type="NCBI Taxonomy" id="6334"/>
    <lineage>
        <taxon>Eukaryota</taxon>
        <taxon>Metazoa</taxon>
        <taxon>Ecdysozoa</taxon>
        <taxon>Nematoda</taxon>
        <taxon>Enoplea</taxon>
        <taxon>Dorylaimia</taxon>
        <taxon>Trichinellida</taxon>
        <taxon>Trichinellidae</taxon>
        <taxon>Trichinella</taxon>
    </lineage>
</organism>
<evidence type="ECO:0000313" key="2">
    <source>
        <dbReference type="Proteomes" id="UP000054776"/>
    </source>
</evidence>
<accession>A0A0V1AWD1</accession>
<gene>
    <name evidence="1" type="ORF">T01_8572</name>
</gene>